<dbReference type="InterPro" id="IPR032713">
    <property type="entry name" value="EmrE"/>
</dbReference>
<evidence type="ECO:0000256" key="1">
    <source>
        <dbReference type="SAM" id="Phobius"/>
    </source>
</evidence>
<dbReference type="RefSeq" id="WP_036066440.1">
    <property type="nucleotide sequence ID" value="NZ_MPLS01000016.1"/>
</dbReference>
<gene>
    <name evidence="2" type="ORF">BMR96_05640</name>
</gene>
<dbReference type="Proteomes" id="UP000192288">
    <property type="component" value="Unassembled WGS sequence"/>
</dbReference>
<feature type="transmembrane region" description="Helical" evidence="1">
    <location>
        <begin position="140"/>
        <end position="159"/>
    </location>
</feature>
<evidence type="ECO:0000313" key="2">
    <source>
        <dbReference type="EMBL" id="ORI97721.1"/>
    </source>
</evidence>
<dbReference type="EMBL" id="MPLS01000016">
    <property type="protein sequence ID" value="ORI97721.1"/>
    <property type="molecule type" value="Genomic_DNA"/>
</dbReference>
<dbReference type="STRING" id="33968.BMS77_06085"/>
<evidence type="ECO:0000313" key="3">
    <source>
        <dbReference type="Proteomes" id="UP000192288"/>
    </source>
</evidence>
<keyword evidence="1" id="KW-0812">Transmembrane</keyword>
<feature type="transmembrane region" description="Helical" evidence="1">
    <location>
        <begin position="7"/>
        <end position="28"/>
    </location>
</feature>
<accession>A0A1X0VDG2</accession>
<sequence length="312" mass="34585">MKISVKAILIGVLSAFFFSLTFIFNEIIANKNGFWLWSASLRFLWMVPMMAVILVPLGGSFKHVKQAISRQPVSWWVWSHFCFVLFYVPLCLASAYLPGWLVASVWQSTIVCGVLTTPLLNLRVRGKTTRPKVPFPWQSLPWMGFILAGVLMTVMQYMGTIHITGHIYLALLAILVGAICYPLGNRQVMVVAPKTSGIERIWGMLICTTPTWLLLAGISFVVNGTPSSKTVMATFLVALSSGVIATALFFHATSMVFKNIKSLAKVEATQAMELVFSIILSVIVLHHPFSFGWQFWGVLVIIVGIVGISLRD</sequence>
<reference evidence="2 3" key="1">
    <citation type="journal article" date="2017" name="Front. Microbiol.">
        <title>Genomic Characterization of Dairy Associated Leuconostoc Species and Diversity of Leuconostocs in Undefined Mixed Mesophilic Starter Cultures.</title>
        <authorList>
            <person name="Frantzen C.A."/>
            <person name="Kot W."/>
            <person name="Pedersen T.B."/>
            <person name="Ardo Y.M."/>
            <person name="Broadbent J.R."/>
            <person name="Neve H."/>
            <person name="Hansen L.H."/>
            <person name="Dal Bello F."/>
            <person name="Ostlie H.M."/>
            <person name="Kleppen H.P."/>
            <person name="Vogensen F.K."/>
            <person name="Holo H."/>
        </authorList>
    </citation>
    <scope>NUCLEOTIDE SEQUENCE [LARGE SCALE GENOMIC DNA]</scope>
    <source>
        <strain evidence="2 3">LMGCF08</strain>
    </source>
</reference>
<organism evidence="2 3">
    <name type="scientific">Leuconostoc pseudomesenteroides</name>
    <dbReference type="NCBI Taxonomy" id="33968"/>
    <lineage>
        <taxon>Bacteria</taxon>
        <taxon>Bacillati</taxon>
        <taxon>Bacillota</taxon>
        <taxon>Bacilli</taxon>
        <taxon>Lactobacillales</taxon>
        <taxon>Lactobacillaceae</taxon>
        <taxon>Leuconostoc</taxon>
    </lineage>
</organism>
<feature type="transmembrane region" description="Helical" evidence="1">
    <location>
        <begin position="271"/>
        <end position="287"/>
    </location>
</feature>
<feature type="transmembrane region" description="Helical" evidence="1">
    <location>
        <begin position="205"/>
        <end position="225"/>
    </location>
</feature>
<proteinExistence type="predicted"/>
<dbReference type="Pfam" id="PF13536">
    <property type="entry name" value="EmrE"/>
    <property type="match status" value="1"/>
</dbReference>
<dbReference type="eggNOG" id="COG0697">
    <property type="taxonomic scope" value="Bacteria"/>
</dbReference>
<keyword evidence="1" id="KW-1133">Transmembrane helix</keyword>
<feature type="transmembrane region" description="Helical" evidence="1">
    <location>
        <begin position="75"/>
        <end position="97"/>
    </location>
</feature>
<feature type="transmembrane region" description="Helical" evidence="1">
    <location>
        <begin position="103"/>
        <end position="120"/>
    </location>
</feature>
<comment type="caution">
    <text evidence="2">The sequence shown here is derived from an EMBL/GenBank/DDBJ whole genome shotgun (WGS) entry which is preliminary data.</text>
</comment>
<feature type="transmembrane region" description="Helical" evidence="1">
    <location>
        <begin position="231"/>
        <end position="250"/>
    </location>
</feature>
<dbReference type="AlphaFoldDB" id="A0A1X0VDG2"/>
<feature type="transmembrane region" description="Helical" evidence="1">
    <location>
        <begin position="293"/>
        <end position="310"/>
    </location>
</feature>
<keyword evidence="1" id="KW-0472">Membrane</keyword>
<feature type="transmembrane region" description="Helical" evidence="1">
    <location>
        <begin position="165"/>
        <end position="184"/>
    </location>
</feature>
<name>A0A1X0VDG2_LEUPS</name>
<protein>
    <submittedName>
        <fullName evidence="2">MFS transporter</fullName>
    </submittedName>
</protein>
<feature type="transmembrane region" description="Helical" evidence="1">
    <location>
        <begin position="34"/>
        <end position="55"/>
    </location>
</feature>